<dbReference type="InterPro" id="IPR019786">
    <property type="entry name" value="Zinc_finger_PHD-type_CS"/>
</dbReference>
<dbReference type="Gene3D" id="3.30.40.10">
    <property type="entry name" value="Zinc/RING finger domain, C3HC4 (zinc finger)"/>
    <property type="match status" value="1"/>
</dbReference>
<dbReference type="SUPFAM" id="SSF57903">
    <property type="entry name" value="FYVE/PHD zinc finger"/>
    <property type="match status" value="1"/>
</dbReference>
<evidence type="ECO:0000259" key="8">
    <source>
        <dbReference type="PROSITE" id="PS51192"/>
    </source>
</evidence>
<dbReference type="EMBL" id="ML170174">
    <property type="protein sequence ID" value="TDL22661.1"/>
    <property type="molecule type" value="Genomic_DNA"/>
</dbReference>
<keyword evidence="1" id="KW-0479">Metal-binding</keyword>
<evidence type="ECO:0000256" key="3">
    <source>
        <dbReference type="ARBA" id="ARBA00022771"/>
    </source>
</evidence>
<dbReference type="SMART" id="SM00490">
    <property type="entry name" value="HELICc"/>
    <property type="match status" value="1"/>
</dbReference>
<dbReference type="Gene3D" id="3.40.50.10810">
    <property type="entry name" value="Tandem AAA-ATPase domain"/>
    <property type="match status" value="1"/>
</dbReference>
<feature type="compositionally biased region" description="Low complexity" evidence="7">
    <location>
        <begin position="18"/>
        <end position="32"/>
    </location>
</feature>
<dbReference type="InterPro" id="IPR038718">
    <property type="entry name" value="SNF2-like_sf"/>
</dbReference>
<evidence type="ECO:0000313" key="10">
    <source>
        <dbReference type="EMBL" id="TDL22661.1"/>
    </source>
</evidence>
<dbReference type="STRING" id="50990.A0A4Y7Q5R4"/>
<dbReference type="OrthoDB" id="448448at2759"/>
<dbReference type="PROSITE" id="PS51192">
    <property type="entry name" value="HELICASE_ATP_BIND_1"/>
    <property type="match status" value="1"/>
</dbReference>
<dbReference type="InterPro" id="IPR001650">
    <property type="entry name" value="Helicase_C-like"/>
</dbReference>
<evidence type="ECO:0000256" key="4">
    <source>
        <dbReference type="ARBA" id="ARBA00022801"/>
    </source>
</evidence>
<gene>
    <name evidence="10" type="ORF">BD410DRAFT_898225</name>
</gene>
<dbReference type="InterPro" id="IPR017907">
    <property type="entry name" value="Znf_RING_CS"/>
</dbReference>
<dbReference type="SMART" id="SM00487">
    <property type="entry name" value="DEXDc"/>
    <property type="match status" value="1"/>
</dbReference>
<dbReference type="Gene3D" id="3.40.50.300">
    <property type="entry name" value="P-loop containing nucleotide triphosphate hydrolases"/>
    <property type="match status" value="1"/>
</dbReference>
<dbReference type="SMART" id="SM00249">
    <property type="entry name" value="PHD"/>
    <property type="match status" value="1"/>
</dbReference>
<dbReference type="AlphaFoldDB" id="A0A4Y7Q5R4"/>
<evidence type="ECO:0000259" key="9">
    <source>
        <dbReference type="PROSITE" id="PS51194"/>
    </source>
</evidence>
<feature type="domain" description="Helicase ATP-binding" evidence="8">
    <location>
        <begin position="168"/>
        <end position="335"/>
    </location>
</feature>
<accession>A0A4Y7Q5R4</accession>
<dbReference type="InterPro" id="IPR013083">
    <property type="entry name" value="Znf_RING/FYVE/PHD"/>
</dbReference>
<dbReference type="GO" id="GO:0005524">
    <property type="term" value="F:ATP binding"/>
    <property type="evidence" value="ECO:0007669"/>
    <property type="project" value="InterPro"/>
</dbReference>
<dbReference type="InterPro" id="IPR049730">
    <property type="entry name" value="SNF2/RAD54-like_C"/>
</dbReference>
<keyword evidence="2" id="KW-0547">Nucleotide-binding</keyword>
<evidence type="ECO:0000256" key="7">
    <source>
        <dbReference type="SAM" id="MobiDB-lite"/>
    </source>
</evidence>
<dbReference type="InterPro" id="IPR014001">
    <property type="entry name" value="Helicase_ATP-bd"/>
</dbReference>
<evidence type="ECO:0000256" key="6">
    <source>
        <dbReference type="ARBA" id="ARBA00022840"/>
    </source>
</evidence>
<keyword evidence="11" id="KW-1185">Reference proteome</keyword>
<dbReference type="CDD" id="cd17919">
    <property type="entry name" value="DEXHc_Snf"/>
    <property type="match status" value="1"/>
</dbReference>
<dbReference type="Pfam" id="PF00628">
    <property type="entry name" value="PHD"/>
    <property type="match status" value="1"/>
</dbReference>
<evidence type="ECO:0008006" key="12">
    <source>
        <dbReference type="Google" id="ProtNLM"/>
    </source>
</evidence>
<dbReference type="Proteomes" id="UP000294933">
    <property type="component" value="Unassembled WGS sequence"/>
</dbReference>
<dbReference type="InterPro" id="IPR001965">
    <property type="entry name" value="Znf_PHD"/>
</dbReference>
<reference evidence="10 11" key="1">
    <citation type="submission" date="2018-06" db="EMBL/GenBank/DDBJ databases">
        <title>A transcriptomic atlas of mushroom development highlights an independent origin of complex multicellularity.</title>
        <authorList>
            <consortium name="DOE Joint Genome Institute"/>
            <person name="Krizsan K."/>
            <person name="Almasi E."/>
            <person name="Merenyi Z."/>
            <person name="Sahu N."/>
            <person name="Viragh M."/>
            <person name="Koszo T."/>
            <person name="Mondo S."/>
            <person name="Kiss B."/>
            <person name="Balint B."/>
            <person name="Kues U."/>
            <person name="Barry K."/>
            <person name="Hegedus J.C."/>
            <person name="Henrissat B."/>
            <person name="Johnson J."/>
            <person name="Lipzen A."/>
            <person name="Ohm R."/>
            <person name="Nagy I."/>
            <person name="Pangilinan J."/>
            <person name="Yan J."/>
            <person name="Xiong Y."/>
            <person name="Grigoriev I.V."/>
            <person name="Hibbett D.S."/>
            <person name="Nagy L.G."/>
        </authorList>
    </citation>
    <scope>NUCLEOTIDE SEQUENCE [LARGE SCALE GENOMIC DNA]</scope>
    <source>
        <strain evidence="10 11">SZMC22713</strain>
    </source>
</reference>
<organism evidence="10 11">
    <name type="scientific">Rickenella mellea</name>
    <dbReference type="NCBI Taxonomy" id="50990"/>
    <lineage>
        <taxon>Eukaryota</taxon>
        <taxon>Fungi</taxon>
        <taxon>Dikarya</taxon>
        <taxon>Basidiomycota</taxon>
        <taxon>Agaricomycotina</taxon>
        <taxon>Agaricomycetes</taxon>
        <taxon>Hymenochaetales</taxon>
        <taxon>Rickenellaceae</taxon>
        <taxon>Rickenella</taxon>
    </lineage>
</organism>
<dbReference type="GO" id="GO:0008270">
    <property type="term" value="F:zinc ion binding"/>
    <property type="evidence" value="ECO:0007669"/>
    <property type="project" value="UniProtKB-KW"/>
</dbReference>
<dbReference type="PANTHER" id="PTHR10799">
    <property type="entry name" value="SNF2/RAD54 HELICASE FAMILY"/>
    <property type="match status" value="1"/>
</dbReference>
<evidence type="ECO:0000256" key="1">
    <source>
        <dbReference type="ARBA" id="ARBA00022723"/>
    </source>
</evidence>
<evidence type="ECO:0000313" key="11">
    <source>
        <dbReference type="Proteomes" id="UP000294933"/>
    </source>
</evidence>
<dbReference type="InterPro" id="IPR019787">
    <property type="entry name" value="Znf_PHD-finger"/>
</dbReference>
<dbReference type="PROSITE" id="PS51194">
    <property type="entry name" value="HELICASE_CTER"/>
    <property type="match status" value="1"/>
</dbReference>
<dbReference type="VEuPathDB" id="FungiDB:BD410DRAFT_898225"/>
<keyword evidence="4" id="KW-0378">Hydrolase</keyword>
<keyword evidence="3" id="KW-0863">Zinc-finger</keyword>
<dbReference type="PROSITE" id="PS01359">
    <property type="entry name" value="ZF_PHD_1"/>
    <property type="match status" value="1"/>
</dbReference>
<dbReference type="GO" id="GO:0016787">
    <property type="term" value="F:hydrolase activity"/>
    <property type="evidence" value="ECO:0007669"/>
    <property type="project" value="UniProtKB-KW"/>
</dbReference>
<keyword evidence="5" id="KW-0862">Zinc</keyword>
<sequence>MNHPTIKEDISEDEMNLSKYSKPPSSPVVKKSAVSDRTLRPRLSVINRATSERKSKRLRTQSLGGSENAQILVERAEKKIKVENKLAKTVANNSRKIEIDLARRRWLKHHIEILAPLLPHGSPIIENIRSDEVDEKLYTQMRVLEEQPALVKGGIMKDYQLDGLSFLAHMYNNGINCILGDEMGLGKTLQTLSLFAYIKENTQQALAPHLIICPLSVLSSWMSEIERWIPSFRAVRFHAQHRERENLKKSIKHGFVDFDICVTTYEQFVLEDSWFKSRRWTYCVLDEGHKIKCTVTNLAKALNGLGSNYRMILTGTPLQNNMVELWGLFHWLYPKIFTSTSEQLFKDAFDLRYGQYSLNFLTAAQKLLSTIMIRRTKATVEFSVPPRDEMDVYIPLSEMQRFWMMRLITRMDTMELNQIFPAKIEEGDQEHEGRREIQESISNQLKLSKDGDVRQWNRLMGLVMQLRQVCDHPYLIEDAAPDPCYIGEHEVAASSKMIVIDKILKDVLPRGERVLIFTQFVGMLDLLDDFMRLRNIPFARMDGSTARPRRTLDIKLFQREVSPYQVYLISTRAGGLGINLTKASHVIMCDSDFNPQNDLQAIARAHRIGQTKTVKVYRLICEGSVEDQMLEFIRRKLFLSVKMLGSENSGDEQTPALKTQELLSILRRGSTALNDAPKGGFDIATFVATPIQEILRVSAERNKLRDAIIKQEATGIKLESDLAASAEEEERALLSGVARVRARLFEGRVHEPSKLENVLKLTEGKRERVNRLVKYNGIQHLAHAESELRVVSSLPKRTRATFEHEEWCIVCRDGGELVLCAGCPRVFHAECTGYTPGQVRRMGTITCPQHQCNGCQRKTVDAGGMLFRCRTCPHAYCDDCLPPGDTVTVGPSLPEFEVLGVGEMPQAYFIQCESCVETFGKYPAYKEEWHQEFQVAEAKLGAIRSQLF</sequence>
<evidence type="ECO:0000256" key="2">
    <source>
        <dbReference type="ARBA" id="ARBA00022741"/>
    </source>
</evidence>
<dbReference type="Pfam" id="PF00271">
    <property type="entry name" value="Helicase_C"/>
    <property type="match status" value="1"/>
</dbReference>
<evidence type="ECO:0000256" key="5">
    <source>
        <dbReference type="ARBA" id="ARBA00022833"/>
    </source>
</evidence>
<dbReference type="InterPro" id="IPR011011">
    <property type="entry name" value="Znf_FYVE_PHD"/>
</dbReference>
<feature type="domain" description="Helicase C-terminal" evidence="9">
    <location>
        <begin position="499"/>
        <end position="663"/>
    </location>
</feature>
<protein>
    <recommendedName>
        <fullName evidence="12">SNF2 family DNA-dependent ATPase</fullName>
    </recommendedName>
</protein>
<name>A0A4Y7Q5R4_9AGAM</name>
<dbReference type="InterPro" id="IPR000330">
    <property type="entry name" value="SNF2_N"/>
</dbReference>
<dbReference type="CDD" id="cd18793">
    <property type="entry name" value="SF2_C_SNF"/>
    <property type="match status" value="1"/>
</dbReference>
<dbReference type="PROSITE" id="PS00518">
    <property type="entry name" value="ZF_RING_1"/>
    <property type="match status" value="1"/>
</dbReference>
<feature type="region of interest" description="Disordered" evidence="7">
    <location>
        <begin position="1"/>
        <end position="36"/>
    </location>
</feature>
<dbReference type="InterPro" id="IPR027417">
    <property type="entry name" value="P-loop_NTPase"/>
</dbReference>
<dbReference type="Pfam" id="PF00176">
    <property type="entry name" value="SNF2-rel_dom"/>
    <property type="match status" value="1"/>
</dbReference>
<dbReference type="SUPFAM" id="SSF52540">
    <property type="entry name" value="P-loop containing nucleoside triphosphate hydrolases"/>
    <property type="match status" value="2"/>
</dbReference>
<proteinExistence type="predicted"/>
<keyword evidence="6" id="KW-0067">ATP-binding</keyword>